<dbReference type="UniPathway" id="UPA00904">
    <property type="reaction ID" value="UER00874"/>
</dbReference>
<dbReference type="FunFam" id="3.40.50.10470:FF:000006">
    <property type="entry name" value="Methylthioribose-1-phosphate isomerase"/>
    <property type="match status" value="1"/>
</dbReference>
<comment type="pathway">
    <text evidence="2">Amino-acid biosynthesis; L-methionine biosynthesis via salvage pathway; L-methionine from S-methyl-5-thio-alpha-D-ribose 1-phosphate: step 1/6.</text>
</comment>
<dbReference type="Gene3D" id="3.40.50.10470">
    <property type="entry name" value="Translation initiation factor eif-2b, domain 2"/>
    <property type="match status" value="1"/>
</dbReference>
<reference evidence="3 4" key="1">
    <citation type="submission" date="2018-08" db="EMBL/GenBank/DDBJ databases">
        <title>A genome reference for cultivated species of the human gut microbiota.</title>
        <authorList>
            <person name="Zou Y."/>
            <person name="Xue W."/>
            <person name="Luo G."/>
        </authorList>
    </citation>
    <scope>NUCLEOTIDE SEQUENCE [LARGE SCALE GENOMIC DNA]</scope>
    <source>
        <strain evidence="3 4">AF16-14</strain>
    </source>
</reference>
<dbReference type="NCBIfam" id="TIGR00512">
    <property type="entry name" value="salvage_mtnA"/>
    <property type="match status" value="1"/>
</dbReference>
<feature type="binding site" evidence="2">
    <location>
        <position position="97"/>
    </location>
    <ligand>
        <name>substrate</name>
    </ligand>
</feature>
<dbReference type="NCBIfam" id="NF004326">
    <property type="entry name" value="PRK05720.1"/>
    <property type="match status" value="1"/>
</dbReference>
<proteinExistence type="inferred from homology"/>
<dbReference type="InterPro" id="IPR011559">
    <property type="entry name" value="Initiation_fac_2B_a/b/d"/>
</dbReference>
<dbReference type="PANTHER" id="PTHR43475:SF1">
    <property type="entry name" value="METHYLTHIORIBOSE-1-PHOSPHATE ISOMERASE"/>
    <property type="match status" value="1"/>
</dbReference>
<dbReference type="PANTHER" id="PTHR43475">
    <property type="entry name" value="METHYLTHIORIBOSE-1-PHOSPHATE ISOMERASE"/>
    <property type="match status" value="1"/>
</dbReference>
<dbReference type="EC" id="5.3.1.23" evidence="2"/>
<dbReference type="GO" id="GO:0019509">
    <property type="term" value="P:L-methionine salvage from methylthioadenosine"/>
    <property type="evidence" value="ECO:0007669"/>
    <property type="project" value="UniProtKB-UniRule"/>
</dbReference>
<dbReference type="Proteomes" id="UP000284243">
    <property type="component" value="Unassembled WGS sequence"/>
</dbReference>
<feature type="site" description="Transition state stabilizer" evidence="2">
    <location>
        <position position="165"/>
    </location>
</feature>
<dbReference type="Gene3D" id="1.20.120.420">
    <property type="entry name" value="translation initiation factor eif-2b, domain 1"/>
    <property type="match status" value="1"/>
</dbReference>
<keyword evidence="2" id="KW-0028">Amino-acid biosynthesis</keyword>
<evidence type="ECO:0000313" key="3">
    <source>
        <dbReference type="EMBL" id="RGU54584.1"/>
    </source>
</evidence>
<dbReference type="InterPro" id="IPR027363">
    <property type="entry name" value="M1Pi_N"/>
</dbReference>
<dbReference type="GO" id="GO:0046523">
    <property type="term" value="F:S-methyl-5-thioribose-1-phosphate isomerase activity"/>
    <property type="evidence" value="ECO:0007669"/>
    <property type="project" value="UniProtKB-UniRule"/>
</dbReference>
<dbReference type="InterPro" id="IPR005251">
    <property type="entry name" value="IF-M1Pi"/>
</dbReference>
<feature type="binding site" evidence="2">
    <location>
        <position position="204"/>
    </location>
    <ligand>
        <name>substrate</name>
    </ligand>
</feature>
<dbReference type="NCBIfam" id="TIGR00524">
    <property type="entry name" value="eIF-2B_rel"/>
    <property type="match status" value="1"/>
</dbReference>
<dbReference type="RefSeq" id="WP_046451195.1">
    <property type="nucleotide sequence ID" value="NZ_JADNJC010000018.1"/>
</dbReference>
<comment type="catalytic activity">
    <reaction evidence="2">
        <text>5-(methylsulfanyl)-alpha-D-ribose 1-phosphate = 5-(methylsulfanyl)-D-ribulose 1-phosphate</text>
        <dbReference type="Rhea" id="RHEA:19989"/>
        <dbReference type="ChEBI" id="CHEBI:58533"/>
        <dbReference type="ChEBI" id="CHEBI:58548"/>
        <dbReference type="EC" id="5.3.1.23"/>
    </reaction>
</comment>
<evidence type="ECO:0000256" key="2">
    <source>
        <dbReference type="HAMAP-Rule" id="MF_01678"/>
    </source>
</evidence>
<feature type="binding site" evidence="2">
    <location>
        <begin position="255"/>
        <end position="256"/>
    </location>
    <ligand>
        <name>substrate</name>
    </ligand>
</feature>
<comment type="caution">
    <text evidence="3">The sequence shown here is derived from an EMBL/GenBank/DDBJ whole genome shotgun (WGS) entry which is preliminary data.</text>
</comment>
<dbReference type="FunFam" id="1.20.120.420:FF:000003">
    <property type="entry name" value="Methylthioribose-1-phosphate isomerase"/>
    <property type="match status" value="1"/>
</dbReference>
<evidence type="ECO:0000256" key="1">
    <source>
        <dbReference type="ARBA" id="ARBA00023235"/>
    </source>
</evidence>
<dbReference type="AlphaFoldDB" id="A0A412TLB0"/>
<dbReference type="SUPFAM" id="SSF100950">
    <property type="entry name" value="NagB/RpiA/CoA transferase-like"/>
    <property type="match status" value="1"/>
</dbReference>
<feature type="binding site" evidence="2">
    <location>
        <begin position="54"/>
        <end position="56"/>
    </location>
    <ligand>
        <name>substrate</name>
    </ligand>
</feature>
<keyword evidence="2" id="KW-0486">Methionine biosynthesis</keyword>
<sequence>MKSEGLAGLTTVSVDWEEPAVIILDQTQLPNREAYLRLYTPEEIWEAIYHLKVRGAPAIGVAAAYGMAVCAQQFGEQSFSVFFQKFTEVKKYLASSRPTAVNLFMALDRMEKCVLSLQDQQVDTIKIKLQQEAEAIRAEDAAACRSIGEWGLSVLQPGMGLLTHCNAGHLAVSAYGTALAPVYLGQERGYHFKVYADETRPLLQGARLTAFELQKAGVDVTLICDNMASCVMGQGKVQAVLVGCDRIAANGDVANKIGTSGVAVLAKYYGIPFYVLGPTSTVDLKCPDGAHIPIEERQVGEITEKWYTRRMAPPEIKVYNPAFDVTRHELITAIITEKGILYPPFDRVLSKL</sequence>
<organism evidence="3 4">
    <name type="scientific">Odoribacter splanchnicus</name>
    <dbReference type="NCBI Taxonomy" id="28118"/>
    <lineage>
        <taxon>Bacteria</taxon>
        <taxon>Pseudomonadati</taxon>
        <taxon>Bacteroidota</taxon>
        <taxon>Bacteroidia</taxon>
        <taxon>Bacteroidales</taxon>
        <taxon>Odoribacteraceae</taxon>
        <taxon>Odoribacter</taxon>
    </lineage>
</organism>
<dbReference type="Pfam" id="PF01008">
    <property type="entry name" value="IF-2B"/>
    <property type="match status" value="1"/>
</dbReference>
<accession>A0A412TLB0</accession>
<evidence type="ECO:0000313" key="4">
    <source>
        <dbReference type="Proteomes" id="UP000284243"/>
    </source>
</evidence>
<dbReference type="InterPro" id="IPR000649">
    <property type="entry name" value="IF-2B-related"/>
</dbReference>
<dbReference type="HAMAP" id="MF_01678">
    <property type="entry name" value="Salvage_MtnA"/>
    <property type="match status" value="1"/>
</dbReference>
<dbReference type="EMBL" id="QRYC01000028">
    <property type="protein sequence ID" value="RGU54584.1"/>
    <property type="molecule type" value="Genomic_DNA"/>
</dbReference>
<protein>
    <recommendedName>
        <fullName evidence="2">Methylthioribose-1-phosphate isomerase</fullName>
        <shortName evidence="2">M1Pi</shortName>
        <shortName evidence="2">MTR-1-P isomerase</shortName>
        <ecNumber evidence="2">5.3.1.23</ecNumber>
    </recommendedName>
    <alternativeName>
        <fullName evidence="2">S-methyl-5-thioribose-1-phosphate isomerase</fullName>
    </alternativeName>
</protein>
<name>A0A412TLB0_9BACT</name>
<dbReference type="InterPro" id="IPR042529">
    <property type="entry name" value="IF_2B-like_C"/>
</dbReference>
<comment type="function">
    <text evidence="2">Catalyzes the interconversion of methylthioribose-1-phosphate (MTR-1-P) into methylthioribulose-1-phosphate (MTRu-1-P).</text>
</comment>
<comment type="similarity">
    <text evidence="2">Belongs to the EIF-2B alpha/beta/delta subunits family. MtnA subfamily.</text>
</comment>
<keyword evidence="1 2" id="KW-0413">Isomerase</keyword>
<dbReference type="InterPro" id="IPR037171">
    <property type="entry name" value="NagB/RpiA_transferase-like"/>
</dbReference>
<feature type="active site" description="Proton donor" evidence="2">
    <location>
        <position position="245"/>
    </location>
</feature>
<gene>
    <name evidence="2 3" type="primary">mtnA</name>
    <name evidence="3" type="ORF">DWW57_15440</name>
</gene>